<comment type="caution">
    <text evidence="1">The sequence shown here is derived from an EMBL/GenBank/DDBJ whole genome shotgun (WGS) entry which is preliminary data.</text>
</comment>
<proteinExistence type="predicted"/>
<dbReference type="RefSeq" id="WP_200556244.1">
    <property type="nucleotide sequence ID" value="NZ_JAEPES010000003.1"/>
</dbReference>
<dbReference type="Proteomes" id="UP000636458">
    <property type="component" value="Unassembled WGS sequence"/>
</dbReference>
<keyword evidence="2" id="KW-1185">Reference proteome</keyword>
<name>A0A934SRK7_9MICO</name>
<dbReference type="EMBL" id="JAEPES010000003">
    <property type="protein sequence ID" value="MBK4347675.1"/>
    <property type="molecule type" value="Genomic_DNA"/>
</dbReference>
<evidence type="ECO:0000313" key="1">
    <source>
        <dbReference type="EMBL" id="MBK4347675.1"/>
    </source>
</evidence>
<organism evidence="1 2">
    <name type="scientific">Lacisediminihabitans changchengi</name>
    <dbReference type="NCBI Taxonomy" id="2787634"/>
    <lineage>
        <taxon>Bacteria</taxon>
        <taxon>Bacillati</taxon>
        <taxon>Actinomycetota</taxon>
        <taxon>Actinomycetes</taxon>
        <taxon>Micrococcales</taxon>
        <taxon>Microbacteriaceae</taxon>
        <taxon>Lacisediminihabitans</taxon>
    </lineage>
</organism>
<reference evidence="1" key="1">
    <citation type="submission" date="2021-01" db="EMBL/GenBank/DDBJ databases">
        <title>Lacisediminihabitans sp. nov. strain G11-30, isolated from Antarctic Soil.</title>
        <authorList>
            <person name="Li J."/>
        </authorList>
    </citation>
    <scope>NUCLEOTIDE SEQUENCE</scope>
    <source>
        <strain evidence="1">G11-30</strain>
    </source>
</reference>
<accession>A0A934SRK7</accession>
<dbReference type="AlphaFoldDB" id="A0A934SRK7"/>
<evidence type="ECO:0000313" key="2">
    <source>
        <dbReference type="Proteomes" id="UP000636458"/>
    </source>
</evidence>
<sequence>MLDDEFATALVNILNNTGLANALVAGLLLQLPDPDTWRLTISGDVVASVNAIEQREEGNDYTLERGVGEVGARTINAHDGTYDIVIGAWSFMPAFEVSSPEELVNYMHNIGTHLAIHESGHAILHQRGEDSEAFQDLATGTKTERTWRKHLAAHLDDFRIEKMTNRTTPSPSSHVESVGDTLAHMRKELTESNVLRLTDGEAATSRSSTAVNDLIRVMTYLGAELGAGGKIAKGMRPDPLPEGWDEYLEEVWDAWALNLDRLKPADDPMTVDEIASVLTDLCKIVVLWSQSIIGYHFEMHDDGSWTANWSRAAY</sequence>
<gene>
    <name evidence="1" type="ORF">IV501_08525</name>
</gene>
<protein>
    <submittedName>
        <fullName evidence="1">Uncharacterized protein</fullName>
    </submittedName>
</protein>